<reference evidence="2" key="1">
    <citation type="submission" date="2020-02" db="EMBL/GenBank/DDBJ databases">
        <authorList>
            <person name="Meier V. D."/>
        </authorList>
    </citation>
    <scope>NUCLEOTIDE SEQUENCE</scope>
    <source>
        <strain evidence="2">AVDCRST_MAG39</strain>
    </source>
</reference>
<dbReference type="AlphaFoldDB" id="A0A6J4S278"/>
<proteinExistence type="predicted"/>
<dbReference type="EMBL" id="CADCVW010000012">
    <property type="protein sequence ID" value="CAA9483183.1"/>
    <property type="molecule type" value="Genomic_DNA"/>
</dbReference>
<gene>
    <name evidence="2" type="ORF">AVDCRST_MAG39-397</name>
</gene>
<name>A0A6J4S278_9SPHN</name>
<evidence type="ECO:0000313" key="2">
    <source>
        <dbReference type="EMBL" id="CAA9483183.1"/>
    </source>
</evidence>
<accession>A0A6J4S278</accession>
<protein>
    <submittedName>
        <fullName evidence="2">Uncharacterized protein</fullName>
    </submittedName>
</protein>
<sequence>MSSLFASLRLRQGRDAPPVVEDAPDDTSRFASAFEDSGKG</sequence>
<evidence type="ECO:0000256" key="1">
    <source>
        <dbReference type="SAM" id="MobiDB-lite"/>
    </source>
</evidence>
<feature type="region of interest" description="Disordered" evidence="1">
    <location>
        <begin position="1"/>
        <end position="40"/>
    </location>
</feature>
<organism evidence="2">
    <name type="scientific">uncultured Sphingomonadaceae bacterium</name>
    <dbReference type="NCBI Taxonomy" id="169976"/>
    <lineage>
        <taxon>Bacteria</taxon>
        <taxon>Pseudomonadati</taxon>
        <taxon>Pseudomonadota</taxon>
        <taxon>Alphaproteobacteria</taxon>
        <taxon>Sphingomonadales</taxon>
        <taxon>Sphingomonadaceae</taxon>
        <taxon>environmental samples</taxon>
    </lineage>
</organism>